<reference evidence="4" key="1">
    <citation type="submission" date="2020-09" db="EMBL/GenBank/DDBJ databases">
        <title>Hoyosella lacisalsi sp. nov., a halotolerant actinobacterium isolated from soil of Lake Gudzhirganskoe.</title>
        <authorList>
            <person name="Yang Q."/>
            <person name="Guo P.Y."/>
            <person name="Liu S.W."/>
            <person name="Li F.N."/>
            <person name="Sun C.H."/>
        </authorList>
    </citation>
    <scope>NUCLEOTIDE SEQUENCE</scope>
    <source>
        <strain evidence="4">G463</strain>
    </source>
</reference>
<dbReference type="GO" id="GO:0003700">
    <property type="term" value="F:DNA-binding transcription factor activity"/>
    <property type="evidence" value="ECO:0007669"/>
    <property type="project" value="TreeGrafter"/>
</dbReference>
<dbReference type="PANTHER" id="PTHR30055:SF160">
    <property type="entry name" value="TRANSCRIPTIONAL REGULATORY PROTEIN (PROBABLY ASNC-FAMILY)-RELATED"/>
    <property type="match status" value="1"/>
</dbReference>
<organism evidence="4 5">
    <name type="scientific">Lolliginicoccus lacisalsi</name>
    <dbReference type="NCBI Taxonomy" id="2742202"/>
    <lineage>
        <taxon>Bacteria</taxon>
        <taxon>Bacillati</taxon>
        <taxon>Actinomycetota</taxon>
        <taxon>Actinomycetes</taxon>
        <taxon>Mycobacteriales</taxon>
        <taxon>Hoyosellaceae</taxon>
        <taxon>Lolliginicoccus</taxon>
    </lineage>
</organism>
<protein>
    <submittedName>
        <fullName evidence="4">TetR/AcrR family transcriptional regulator</fullName>
    </submittedName>
</protein>
<dbReference type="SUPFAM" id="SSF48498">
    <property type="entry name" value="Tetracyclin repressor-like, C-terminal domain"/>
    <property type="match status" value="1"/>
</dbReference>
<name>A0A927JC77_9ACTN</name>
<dbReference type="InterPro" id="IPR009057">
    <property type="entry name" value="Homeodomain-like_sf"/>
</dbReference>
<evidence type="ECO:0000256" key="2">
    <source>
        <dbReference type="PROSITE-ProRule" id="PRU00335"/>
    </source>
</evidence>
<dbReference type="GO" id="GO:0000976">
    <property type="term" value="F:transcription cis-regulatory region binding"/>
    <property type="evidence" value="ECO:0007669"/>
    <property type="project" value="TreeGrafter"/>
</dbReference>
<evidence type="ECO:0000313" key="4">
    <source>
        <dbReference type="EMBL" id="MBD8506485.1"/>
    </source>
</evidence>
<dbReference type="RefSeq" id="WP_192038959.1">
    <property type="nucleotide sequence ID" value="NZ_JACYWE010000004.1"/>
</dbReference>
<proteinExistence type="predicted"/>
<sequence>MPRTTHRPPRPDERPTDRRAVRWEDHKAARRQLILDSALTAIEVDGPAVGVSRIAEHAHVTRAGIYRFFRDRADLDYQIRAHIADKVLADLAPRLDLSRTPTELIHDSVHAYISWTTEHPHLHHFVGSRASRNGTAGPDVATTAKTTIATQIADLFTAVLDALDADTSSAGPLAFALVGLVDATVNRWRRSRVPEAAQLESLLCGWTLQLISSNMEALGVAFDPHIPLQTTMDRAYAAAGERAD</sequence>
<dbReference type="InterPro" id="IPR036271">
    <property type="entry name" value="Tet_transcr_reg_TetR-rel_C_sf"/>
</dbReference>
<keyword evidence="5" id="KW-1185">Reference proteome</keyword>
<dbReference type="Gene3D" id="1.10.357.10">
    <property type="entry name" value="Tetracycline Repressor, domain 2"/>
    <property type="match status" value="1"/>
</dbReference>
<keyword evidence="1 2" id="KW-0238">DNA-binding</keyword>
<dbReference type="Proteomes" id="UP000642993">
    <property type="component" value="Unassembled WGS sequence"/>
</dbReference>
<evidence type="ECO:0000313" key="5">
    <source>
        <dbReference type="Proteomes" id="UP000642993"/>
    </source>
</evidence>
<accession>A0A927JC77</accession>
<comment type="caution">
    <text evidence="4">The sequence shown here is derived from an EMBL/GenBank/DDBJ whole genome shotgun (WGS) entry which is preliminary data.</text>
</comment>
<dbReference type="Pfam" id="PF00440">
    <property type="entry name" value="TetR_N"/>
    <property type="match status" value="1"/>
</dbReference>
<dbReference type="SUPFAM" id="SSF46689">
    <property type="entry name" value="Homeodomain-like"/>
    <property type="match status" value="1"/>
</dbReference>
<dbReference type="EMBL" id="JACYWE010000004">
    <property type="protein sequence ID" value="MBD8506485.1"/>
    <property type="molecule type" value="Genomic_DNA"/>
</dbReference>
<dbReference type="PROSITE" id="PS50977">
    <property type="entry name" value="HTH_TETR_2"/>
    <property type="match status" value="1"/>
</dbReference>
<dbReference type="AlphaFoldDB" id="A0A927JC77"/>
<gene>
    <name evidence="4" type="ORF">HT102_08310</name>
</gene>
<dbReference type="InterPro" id="IPR050109">
    <property type="entry name" value="HTH-type_TetR-like_transc_reg"/>
</dbReference>
<evidence type="ECO:0000259" key="3">
    <source>
        <dbReference type="PROSITE" id="PS50977"/>
    </source>
</evidence>
<dbReference type="PANTHER" id="PTHR30055">
    <property type="entry name" value="HTH-TYPE TRANSCRIPTIONAL REGULATOR RUTR"/>
    <property type="match status" value="1"/>
</dbReference>
<dbReference type="InterPro" id="IPR001647">
    <property type="entry name" value="HTH_TetR"/>
</dbReference>
<evidence type="ECO:0000256" key="1">
    <source>
        <dbReference type="ARBA" id="ARBA00023125"/>
    </source>
</evidence>
<feature type="domain" description="HTH tetR-type" evidence="3">
    <location>
        <begin position="28"/>
        <end position="87"/>
    </location>
</feature>
<feature type="DNA-binding region" description="H-T-H motif" evidence="2">
    <location>
        <begin position="50"/>
        <end position="69"/>
    </location>
</feature>